<name>A0A843W5B2_COLES</name>
<accession>A0A843W5B2</accession>
<comment type="caution">
    <text evidence="2">The sequence shown here is derived from an EMBL/GenBank/DDBJ whole genome shotgun (WGS) entry which is preliminary data.</text>
</comment>
<dbReference type="AlphaFoldDB" id="A0A843W5B2"/>
<keyword evidence="3" id="KW-1185">Reference proteome</keyword>
<evidence type="ECO:0000256" key="1">
    <source>
        <dbReference type="SAM" id="MobiDB-lite"/>
    </source>
</evidence>
<gene>
    <name evidence="2" type="ORF">Taro_032151</name>
</gene>
<evidence type="ECO:0000313" key="3">
    <source>
        <dbReference type="Proteomes" id="UP000652761"/>
    </source>
</evidence>
<sequence>MVPPSVRGENPLTDGRSRNNEPTDILEGSGSRTVECCQKKGESTLDFIKRWRELIRNNPLAQQDAITICRRGLLTVISEKLLGANIRSFDQLNSIVAEIEVFLANNIAHTSLKSKLLKERNTVGKGVNIVDFSPTNEEKGVAISVTLKKKSELKTPMPTLANCMKTPYSFKEEHTKKLFDLYLNNKLIVLAEPKK</sequence>
<reference evidence="2" key="1">
    <citation type="submission" date="2017-07" db="EMBL/GenBank/DDBJ databases">
        <title>Taro Niue Genome Assembly and Annotation.</title>
        <authorList>
            <person name="Atibalentja N."/>
            <person name="Keating K."/>
            <person name="Fields C.J."/>
        </authorList>
    </citation>
    <scope>NUCLEOTIDE SEQUENCE</scope>
    <source>
        <strain evidence="2">Niue_2</strain>
        <tissue evidence="2">Leaf</tissue>
    </source>
</reference>
<protein>
    <submittedName>
        <fullName evidence="2">Uncharacterized protein</fullName>
    </submittedName>
</protein>
<feature type="region of interest" description="Disordered" evidence="1">
    <location>
        <begin position="1"/>
        <end position="32"/>
    </location>
</feature>
<proteinExistence type="predicted"/>
<evidence type="ECO:0000313" key="2">
    <source>
        <dbReference type="EMBL" id="MQL99433.1"/>
    </source>
</evidence>
<dbReference type="OrthoDB" id="1752139at2759"/>
<organism evidence="2 3">
    <name type="scientific">Colocasia esculenta</name>
    <name type="common">Wild taro</name>
    <name type="synonym">Arum esculentum</name>
    <dbReference type="NCBI Taxonomy" id="4460"/>
    <lineage>
        <taxon>Eukaryota</taxon>
        <taxon>Viridiplantae</taxon>
        <taxon>Streptophyta</taxon>
        <taxon>Embryophyta</taxon>
        <taxon>Tracheophyta</taxon>
        <taxon>Spermatophyta</taxon>
        <taxon>Magnoliopsida</taxon>
        <taxon>Liliopsida</taxon>
        <taxon>Araceae</taxon>
        <taxon>Aroideae</taxon>
        <taxon>Colocasieae</taxon>
        <taxon>Colocasia</taxon>
    </lineage>
</organism>
<dbReference type="EMBL" id="NMUH01002351">
    <property type="protein sequence ID" value="MQL99433.1"/>
    <property type="molecule type" value="Genomic_DNA"/>
</dbReference>
<dbReference type="Proteomes" id="UP000652761">
    <property type="component" value="Unassembled WGS sequence"/>
</dbReference>